<dbReference type="KEGG" id="bii:BINDI_0787"/>
<dbReference type="GeneID" id="91566268"/>
<dbReference type="Proteomes" id="UP000028569">
    <property type="component" value="Chromosome"/>
</dbReference>
<dbReference type="RefSeq" id="WP_052115188.1">
    <property type="nucleotide sequence ID" value="NZ_CP006018.1"/>
</dbReference>
<sequence length="93" mass="10836">MEFQPMIHPRIHRTHPDIDQQDILEVWRNALVSAPVINSQGSRKVWLTLGFDGQGRLMELASVNDDARLWMVFHAMTPPSRKTLREFLTRGRD</sequence>
<name>A0A087VUS9_9BIFI</name>
<dbReference type="EMBL" id="CP006018">
    <property type="protein sequence ID" value="AIC92059.1"/>
    <property type="molecule type" value="Genomic_DNA"/>
</dbReference>
<reference evidence="1 2" key="1">
    <citation type="journal article" date="2014" name="Appl. Environ. Microbiol.">
        <title>Genomic encyclopedia of type strains of the genus Bifidobacterium.</title>
        <authorList>
            <person name="Milani C."/>
            <person name="Lugli G.A."/>
            <person name="Duranti S."/>
            <person name="Turroni F."/>
            <person name="Bottacini F."/>
            <person name="Mangifesta M."/>
            <person name="Sanchez B."/>
            <person name="Viappiani A."/>
            <person name="Mancabelli L."/>
            <person name="Taminiau B."/>
            <person name="Delcenserie V."/>
            <person name="Barrangou R."/>
            <person name="Margolles A."/>
            <person name="van Sinderen D."/>
            <person name="Ventura M."/>
        </authorList>
    </citation>
    <scope>NUCLEOTIDE SEQUENCE [LARGE SCALE GENOMIC DNA]</scope>
    <source>
        <strain evidence="1 2">LMG 11587</strain>
    </source>
</reference>
<protein>
    <submittedName>
        <fullName evidence="1">Uncharacterized protein</fullName>
    </submittedName>
</protein>
<dbReference type="OrthoDB" id="3237719at2"/>
<evidence type="ECO:0000313" key="1">
    <source>
        <dbReference type="EMBL" id="AIC92059.1"/>
    </source>
</evidence>
<accession>A0A087VUS9</accession>
<proteinExistence type="predicted"/>
<organism evidence="1 2">
    <name type="scientific">Bifidobacterium [indicum] DSM 20214 = LMG 11587</name>
    <dbReference type="NCBI Taxonomy" id="1341694"/>
    <lineage>
        <taxon>Bacteria</taxon>
        <taxon>Bacillati</taxon>
        <taxon>Actinomycetota</taxon>
        <taxon>Actinomycetes</taxon>
        <taxon>Bifidobacteriales</taxon>
        <taxon>Bifidobacteriaceae</taxon>
        <taxon>Bifidobacterium</taxon>
    </lineage>
</organism>
<keyword evidence="2" id="KW-1185">Reference proteome</keyword>
<dbReference type="AlphaFoldDB" id="A0A087VUS9"/>
<evidence type="ECO:0000313" key="2">
    <source>
        <dbReference type="Proteomes" id="UP000028569"/>
    </source>
</evidence>
<gene>
    <name evidence="1" type="ORF">BINDI_0787</name>
</gene>
<dbReference type="HOGENOM" id="CLU_168745_0_0_11"/>